<evidence type="ECO:0000313" key="7">
    <source>
        <dbReference type="EMBL" id="RXR21194.1"/>
    </source>
</evidence>
<evidence type="ECO:0000313" key="8">
    <source>
        <dbReference type="Proteomes" id="UP000290283"/>
    </source>
</evidence>
<keyword evidence="3" id="KW-0902">Two-component regulatory system</keyword>
<dbReference type="Gene3D" id="2.130.10.10">
    <property type="entry name" value="YVTN repeat-like/Quinoprotein amine dehydrogenase"/>
    <property type="match status" value="2"/>
</dbReference>
<keyword evidence="8" id="KW-1185">Reference proteome</keyword>
<dbReference type="Gene3D" id="3.30.565.10">
    <property type="entry name" value="Histidine kinase-like ATPase, C-terminal domain"/>
    <property type="match status" value="1"/>
</dbReference>
<name>A0A4Q1K7F6_9FLAO</name>
<keyword evidence="4" id="KW-0175">Coiled coil</keyword>
<keyword evidence="1" id="KW-0808">Transferase</keyword>
<dbReference type="InterPro" id="IPR011110">
    <property type="entry name" value="Reg_prop"/>
</dbReference>
<feature type="domain" description="Signal transduction histidine kinase subgroup 3 dimerisation and phosphoacceptor" evidence="6">
    <location>
        <begin position="767"/>
        <end position="828"/>
    </location>
</feature>
<evidence type="ECO:0000259" key="6">
    <source>
        <dbReference type="Pfam" id="PF07730"/>
    </source>
</evidence>
<dbReference type="OrthoDB" id="9809670at2"/>
<reference evidence="8" key="1">
    <citation type="submission" date="2019-01" db="EMBL/GenBank/DDBJ databases">
        <title>Cytophagaceae bacterium strain CAR-16.</title>
        <authorList>
            <person name="Chen W.-M."/>
        </authorList>
    </citation>
    <scope>NUCLEOTIDE SEQUENCE [LARGE SCALE GENOMIC DNA]</scope>
    <source>
        <strain evidence="8">LLJ-11</strain>
    </source>
</reference>
<dbReference type="AlphaFoldDB" id="A0A4Q1K7F6"/>
<evidence type="ECO:0000256" key="2">
    <source>
        <dbReference type="ARBA" id="ARBA00022777"/>
    </source>
</evidence>
<dbReference type="InterPro" id="IPR050482">
    <property type="entry name" value="Sensor_HK_TwoCompSys"/>
</dbReference>
<dbReference type="RefSeq" id="WP_129434830.1">
    <property type="nucleotide sequence ID" value="NZ_SBKO01000001.1"/>
</dbReference>
<gene>
    <name evidence="7" type="ORF">EQG63_04450</name>
</gene>
<dbReference type="Pfam" id="PF07494">
    <property type="entry name" value="Reg_prop"/>
    <property type="match status" value="1"/>
</dbReference>
<proteinExistence type="predicted"/>
<keyword evidence="2" id="KW-0418">Kinase</keyword>
<dbReference type="Pfam" id="PF07730">
    <property type="entry name" value="HisKA_3"/>
    <property type="match status" value="1"/>
</dbReference>
<evidence type="ECO:0000256" key="5">
    <source>
        <dbReference type="SAM" id="Phobius"/>
    </source>
</evidence>
<dbReference type="Proteomes" id="UP000290283">
    <property type="component" value="Unassembled WGS sequence"/>
</dbReference>
<dbReference type="EMBL" id="SBKO01000001">
    <property type="protein sequence ID" value="RXR21194.1"/>
    <property type="molecule type" value="Genomic_DNA"/>
</dbReference>
<accession>A0A4Q1K7F6</accession>
<evidence type="ECO:0000256" key="4">
    <source>
        <dbReference type="SAM" id="Coils"/>
    </source>
</evidence>
<evidence type="ECO:0000256" key="3">
    <source>
        <dbReference type="ARBA" id="ARBA00023012"/>
    </source>
</evidence>
<dbReference type="SUPFAM" id="SSF55874">
    <property type="entry name" value="ATPase domain of HSP90 chaperone/DNA topoisomerase II/histidine kinase"/>
    <property type="match status" value="1"/>
</dbReference>
<dbReference type="InterPro" id="IPR036890">
    <property type="entry name" value="HATPase_C_sf"/>
</dbReference>
<comment type="caution">
    <text evidence="7">The sequence shown here is derived from an EMBL/GenBank/DDBJ whole genome shotgun (WGS) entry which is preliminary data.</text>
</comment>
<organism evidence="7 8">
    <name type="scientific">Flavobacterium amnicola</name>
    <dbReference type="NCBI Taxonomy" id="2506422"/>
    <lineage>
        <taxon>Bacteria</taxon>
        <taxon>Pseudomonadati</taxon>
        <taxon>Bacteroidota</taxon>
        <taxon>Flavobacteriia</taxon>
        <taxon>Flavobacteriales</taxon>
        <taxon>Flavobacteriaceae</taxon>
        <taxon>Flavobacterium</taxon>
    </lineage>
</organism>
<dbReference type="InterPro" id="IPR011712">
    <property type="entry name" value="Sig_transdc_His_kin_sub3_dim/P"/>
</dbReference>
<dbReference type="SUPFAM" id="SSF63829">
    <property type="entry name" value="Calcium-dependent phosphotriesterase"/>
    <property type="match status" value="2"/>
</dbReference>
<dbReference type="GO" id="GO:0016020">
    <property type="term" value="C:membrane"/>
    <property type="evidence" value="ECO:0007669"/>
    <property type="project" value="InterPro"/>
</dbReference>
<dbReference type="GO" id="GO:0046983">
    <property type="term" value="F:protein dimerization activity"/>
    <property type="evidence" value="ECO:0007669"/>
    <property type="project" value="InterPro"/>
</dbReference>
<keyword evidence="5" id="KW-0812">Transmembrane</keyword>
<protein>
    <recommendedName>
        <fullName evidence="6">Signal transduction histidine kinase subgroup 3 dimerisation and phosphoacceptor domain-containing protein</fullName>
    </recommendedName>
</protein>
<dbReference type="GO" id="GO:0000155">
    <property type="term" value="F:phosphorelay sensor kinase activity"/>
    <property type="evidence" value="ECO:0007669"/>
    <property type="project" value="InterPro"/>
</dbReference>
<dbReference type="InterPro" id="IPR015943">
    <property type="entry name" value="WD40/YVTN_repeat-like_dom_sf"/>
</dbReference>
<keyword evidence="5" id="KW-1133">Transmembrane helix</keyword>
<evidence type="ECO:0000256" key="1">
    <source>
        <dbReference type="ARBA" id="ARBA00022679"/>
    </source>
</evidence>
<keyword evidence="5" id="KW-0472">Membrane</keyword>
<sequence length="962" mass="112659">MIRLLFLLFPVLLFSQFKVTHYTSENGLPHDLCYQIIQDKQGFIWLGTDNGLVKFNGSTFQNYNRNQGLTNSFVIDVFENENEKLVATWGGGCYVFNGKEFKSIGLEKSNFSKQQQIVRNKDVIYSIENRSRINSYNTKTKISQFYSLVYNEGKLVWWSSDKNANKLLTKLNPNTIGCNLQIERIDASVYCYTDKNSPQFKGIVKLNENFKTENPFPFLNTYNIIGLQKKRNHFLAVTPNKIIEFNTKGILSIQNKNFEDKTILQFSENNSFRVFLLQNKKENNHEIIIEDKTTKRIITIVASSLKSPISDILISNDNSIWVSTYGNGLFIIQKPVIQVAKNILQGNYVFDYLEKIKNNFFLSENTLIINNKEKNLYTKHSIETVSHFRNRANDTVFVFTKNTKNYSFKIHNQYIKSSNLKNQIVVNNQKFEQGDNELVYLENGEWKNFQFIISDEEKLFFKIKDVLFYKNEYWVFTNLGIFVYNKNYKQIKHYTSKNGLLQNEIIKAVVYQNKLYVLNYLGFSVFEKRIFKNFKYNNNDNDTFNDFVISPNGNLWIACQKGLIEFKDNLFLKFTRNEGLSSSFYSKIFINSKNELVALGNNGVDFINAYFQPNVSLPNLVITNKNSKKPILTNTIIKYQENFVIKAEVVGFQNSKPILEYNLNNQKWVKLNTFYFDFTNFTADNYQIQFRVKYPFTNYVYSRLYFIKKEPVWYMRWFVFLPAFLFLLSGIGVLVYLRIQQLNKRNKNLKKLLDSNEKLEFQLNEMRHNIAQDFHDELGNKLAGISVLSDKLLHDENLKTNQNYATIERINKDSQDLFQGIRDFIWAIDSKNGTLEELIFTLTDFGEELFQNSGINFFVENNITEAKFLLPNFWNRQLLLLFKEAMTNAFKHSHATSLYLIFRINDTNLTIECLDNGVGFITEKLQRKNGLHNLKKRADKLKSQLIINSNSGTSVKFIGEIN</sequence>
<dbReference type="PANTHER" id="PTHR24421">
    <property type="entry name" value="NITRATE/NITRITE SENSOR PROTEIN NARX-RELATED"/>
    <property type="match status" value="1"/>
</dbReference>
<feature type="coiled-coil region" evidence="4">
    <location>
        <begin position="739"/>
        <end position="769"/>
    </location>
</feature>
<feature type="transmembrane region" description="Helical" evidence="5">
    <location>
        <begin position="713"/>
        <end position="737"/>
    </location>
</feature>